<dbReference type="PANTHER" id="PTHR43448:SF2">
    <property type="entry name" value="PROTOHEME IX FARNESYLTRANSFERASE, MITOCHONDRIAL"/>
    <property type="match status" value="1"/>
</dbReference>
<dbReference type="GO" id="GO:0008495">
    <property type="term" value="F:protoheme IX farnesyltransferase activity"/>
    <property type="evidence" value="ECO:0007669"/>
    <property type="project" value="UniProtKB-UniRule"/>
</dbReference>
<proteinExistence type="inferred from homology"/>
<keyword evidence="5 9" id="KW-1133">Transmembrane helix</keyword>
<protein>
    <recommendedName>
        <fullName evidence="9">Protoheme IX farnesyltransferase</fullName>
        <ecNumber evidence="9">2.5.1.141</ecNumber>
    </recommendedName>
    <alternativeName>
        <fullName evidence="9">Heme B farnesyltransferase</fullName>
    </alternativeName>
    <alternativeName>
        <fullName evidence="9">Heme O synthase</fullName>
    </alternativeName>
</protein>
<evidence type="ECO:0000256" key="5">
    <source>
        <dbReference type="ARBA" id="ARBA00022989"/>
    </source>
</evidence>
<feature type="transmembrane region" description="Helical" evidence="9">
    <location>
        <begin position="106"/>
        <end position="126"/>
    </location>
</feature>
<comment type="pathway">
    <text evidence="9">Porphyrin-containing compound metabolism; heme O biosynthesis; heme O from protoheme: step 1/1.</text>
</comment>
<evidence type="ECO:0000256" key="9">
    <source>
        <dbReference type="HAMAP-Rule" id="MF_00154"/>
    </source>
</evidence>
<dbReference type="Pfam" id="PF01040">
    <property type="entry name" value="UbiA"/>
    <property type="match status" value="1"/>
</dbReference>
<accession>A0A7V6A3K7</accession>
<dbReference type="PANTHER" id="PTHR43448">
    <property type="entry name" value="PROTOHEME IX FARNESYLTRANSFERASE, MITOCHONDRIAL"/>
    <property type="match status" value="1"/>
</dbReference>
<keyword evidence="2 9" id="KW-1003">Cell membrane</keyword>
<evidence type="ECO:0000256" key="1">
    <source>
        <dbReference type="ARBA" id="ARBA00004141"/>
    </source>
</evidence>
<keyword evidence="4 9" id="KW-0812">Transmembrane</keyword>
<dbReference type="EC" id="2.5.1.141" evidence="9"/>
<keyword evidence="7 9" id="KW-0472">Membrane</keyword>
<dbReference type="GO" id="GO:0048034">
    <property type="term" value="P:heme O biosynthetic process"/>
    <property type="evidence" value="ECO:0007669"/>
    <property type="project" value="UniProtKB-UniRule"/>
</dbReference>
<keyword evidence="6 9" id="KW-0350">Heme biosynthesis</keyword>
<name>A0A7V6A3K7_9BACT</name>
<feature type="transmembrane region" description="Helical" evidence="9">
    <location>
        <begin position="75"/>
        <end position="100"/>
    </location>
</feature>
<dbReference type="NCBIfam" id="TIGR01473">
    <property type="entry name" value="cyoE_ctaB"/>
    <property type="match status" value="1"/>
</dbReference>
<gene>
    <name evidence="10" type="primary">cyoE</name>
    <name evidence="9" type="synonym">ctaB</name>
    <name evidence="10" type="ORF">ENV52_07930</name>
</gene>
<evidence type="ECO:0000256" key="3">
    <source>
        <dbReference type="ARBA" id="ARBA00022679"/>
    </source>
</evidence>
<feature type="transmembrane region" description="Helical" evidence="9">
    <location>
        <begin position="233"/>
        <end position="251"/>
    </location>
</feature>
<comment type="miscellaneous">
    <text evidence="9">Carbon 2 of the heme B porphyrin ring is defined according to the Fischer nomenclature.</text>
</comment>
<feature type="transmembrane region" description="Helical" evidence="9">
    <location>
        <begin position="208"/>
        <end position="227"/>
    </location>
</feature>
<dbReference type="HAMAP" id="MF_00154">
    <property type="entry name" value="CyoE_CtaB"/>
    <property type="match status" value="1"/>
</dbReference>
<dbReference type="UniPathway" id="UPA00834">
    <property type="reaction ID" value="UER00712"/>
</dbReference>
<comment type="caution">
    <text evidence="10">The sequence shown here is derived from an EMBL/GenBank/DDBJ whole genome shotgun (WGS) entry which is preliminary data.</text>
</comment>
<evidence type="ECO:0000256" key="8">
    <source>
        <dbReference type="ARBA" id="ARBA00047690"/>
    </source>
</evidence>
<evidence type="ECO:0000313" key="10">
    <source>
        <dbReference type="EMBL" id="HHS29612.1"/>
    </source>
</evidence>
<feature type="transmembrane region" description="Helical" evidence="9">
    <location>
        <begin position="12"/>
        <end position="30"/>
    </location>
</feature>
<dbReference type="InterPro" id="IPR044878">
    <property type="entry name" value="UbiA_sf"/>
</dbReference>
<evidence type="ECO:0000256" key="4">
    <source>
        <dbReference type="ARBA" id="ARBA00022692"/>
    </source>
</evidence>
<comment type="function">
    <text evidence="9">Converts heme B (protoheme IX) to heme O by substitution of the vinyl group on carbon 2 of heme B porphyrin ring with a hydroxyethyl farnesyl side group.</text>
</comment>
<reference evidence="10" key="1">
    <citation type="journal article" date="2020" name="mSystems">
        <title>Genome- and Community-Level Interaction Insights into Carbon Utilization and Element Cycling Functions of Hydrothermarchaeota in Hydrothermal Sediment.</title>
        <authorList>
            <person name="Zhou Z."/>
            <person name="Liu Y."/>
            <person name="Xu W."/>
            <person name="Pan J."/>
            <person name="Luo Z.H."/>
            <person name="Li M."/>
        </authorList>
    </citation>
    <scope>NUCLEOTIDE SEQUENCE [LARGE SCALE GENOMIC DNA]</scope>
    <source>
        <strain evidence="10">SpSt-767</strain>
    </source>
</reference>
<keyword evidence="3 9" id="KW-0808">Transferase</keyword>
<dbReference type="CDD" id="cd13957">
    <property type="entry name" value="PT_UbiA_Cox10"/>
    <property type="match status" value="1"/>
</dbReference>
<comment type="subcellular location">
    <subcellularLocation>
        <location evidence="9">Cell membrane</location>
        <topology evidence="9">Multi-pass membrane protein</topology>
    </subcellularLocation>
    <subcellularLocation>
        <location evidence="1">Membrane</location>
        <topology evidence="1">Multi-pass membrane protein</topology>
    </subcellularLocation>
</comment>
<dbReference type="PROSITE" id="PS00943">
    <property type="entry name" value="UBIA"/>
    <property type="match status" value="1"/>
</dbReference>
<feature type="transmembrane region" description="Helical" evidence="9">
    <location>
        <begin position="263"/>
        <end position="284"/>
    </location>
</feature>
<dbReference type="GO" id="GO:0005886">
    <property type="term" value="C:plasma membrane"/>
    <property type="evidence" value="ECO:0007669"/>
    <property type="project" value="UniProtKB-SubCell"/>
</dbReference>
<dbReference type="InterPro" id="IPR000537">
    <property type="entry name" value="UbiA_prenyltransferase"/>
</dbReference>
<dbReference type="Gene3D" id="1.10.357.140">
    <property type="entry name" value="UbiA prenyltransferase"/>
    <property type="match status" value="1"/>
</dbReference>
<sequence length="296" mass="31287">MLKDYLLVAKPGIMLGNLISAAAGFFLAAQGRIDGALLPATLGGISLVVASGCVLNNCVDRTIDRNMVRTRQRALATGLISLPAAVTCAAILGLAGFSLLLAAANMLTVMIVLAGLVMYVGVYSLYLKRRSVYSALIGSLAGAAPPLAGYCAVTGRFDLGAAIVLTVFSLWQMPHCYAIAIFRLEDYTAAAIPVLPVKKGTTAAKNHIVGYILGFTVAALMLTLGGYTGYRTLLVATVLGLAWLSLAWSGFKAADERRWARKLYVFSIITIFILSCMMTTDFTAPAPPAMPVNLVR</sequence>
<dbReference type="InterPro" id="IPR030470">
    <property type="entry name" value="UbiA_prenylTrfase_CS"/>
</dbReference>
<dbReference type="EMBL" id="DTGR01000132">
    <property type="protein sequence ID" value="HHS29612.1"/>
    <property type="molecule type" value="Genomic_DNA"/>
</dbReference>
<comment type="similarity">
    <text evidence="9">Belongs to the UbiA prenyltransferase family. Protoheme IX farnesyltransferase subfamily.</text>
</comment>
<evidence type="ECO:0000256" key="2">
    <source>
        <dbReference type="ARBA" id="ARBA00022475"/>
    </source>
</evidence>
<evidence type="ECO:0000256" key="6">
    <source>
        <dbReference type="ARBA" id="ARBA00023133"/>
    </source>
</evidence>
<dbReference type="NCBIfam" id="NF003348">
    <property type="entry name" value="PRK04375.1-1"/>
    <property type="match status" value="1"/>
</dbReference>
<organism evidence="10">
    <name type="scientific">Desulfobacca acetoxidans</name>
    <dbReference type="NCBI Taxonomy" id="60893"/>
    <lineage>
        <taxon>Bacteria</taxon>
        <taxon>Pseudomonadati</taxon>
        <taxon>Thermodesulfobacteriota</taxon>
        <taxon>Desulfobaccia</taxon>
        <taxon>Desulfobaccales</taxon>
        <taxon>Desulfobaccaceae</taxon>
        <taxon>Desulfobacca</taxon>
    </lineage>
</organism>
<dbReference type="InterPro" id="IPR006369">
    <property type="entry name" value="Protohaem_IX_farnesylTrfase"/>
</dbReference>
<feature type="transmembrane region" description="Helical" evidence="9">
    <location>
        <begin position="36"/>
        <end position="55"/>
    </location>
</feature>
<comment type="catalytic activity">
    <reaction evidence="8 9">
        <text>heme b + (2E,6E)-farnesyl diphosphate + H2O = Fe(II)-heme o + diphosphate</text>
        <dbReference type="Rhea" id="RHEA:28070"/>
        <dbReference type="ChEBI" id="CHEBI:15377"/>
        <dbReference type="ChEBI" id="CHEBI:33019"/>
        <dbReference type="ChEBI" id="CHEBI:60344"/>
        <dbReference type="ChEBI" id="CHEBI:60530"/>
        <dbReference type="ChEBI" id="CHEBI:175763"/>
        <dbReference type="EC" id="2.5.1.141"/>
    </reaction>
</comment>
<dbReference type="AlphaFoldDB" id="A0A7V6A3K7"/>
<evidence type="ECO:0000256" key="7">
    <source>
        <dbReference type="ARBA" id="ARBA00023136"/>
    </source>
</evidence>